<dbReference type="AlphaFoldDB" id="A0A0T6DSK9"/>
<dbReference type="EMBL" id="LNDJ01000053">
    <property type="protein sequence ID" value="KRU22964.1"/>
    <property type="molecule type" value="Genomic_DNA"/>
</dbReference>
<evidence type="ECO:0000313" key="2">
    <source>
        <dbReference type="EMBL" id="KRU22964.1"/>
    </source>
</evidence>
<dbReference type="PANTHER" id="PTHR15020:SF50">
    <property type="entry name" value="UPF0659 PROTEIN YMR090W"/>
    <property type="match status" value="1"/>
</dbReference>
<name>A0A0T6DSK9_9GAMM</name>
<feature type="domain" description="NAD(P)-binding" evidence="1">
    <location>
        <begin position="7"/>
        <end position="189"/>
    </location>
</feature>
<dbReference type="STRING" id="554343.AS194_06175"/>
<reference evidence="2 3" key="1">
    <citation type="submission" date="2015-11" db="EMBL/GenBank/DDBJ databases">
        <title>Permanent draft genome of Psychrobacter piscatorii LQ58.</title>
        <authorList>
            <person name="Zhou M."/>
            <person name="Dong B."/>
            <person name="Liu Q."/>
        </authorList>
    </citation>
    <scope>NUCLEOTIDE SEQUENCE [LARGE SCALE GENOMIC DNA]</scope>
    <source>
        <strain evidence="2 3">LQ58</strain>
    </source>
</reference>
<organism evidence="2 3">
    <name type="scientific">Psychrobacter piscatorii</name>
    <dbReference type="NCBI Taxonomy" id="554343"/>
    <lineage>
        <taxon>Bacteria</taxon>
        <taxon>Pseudomonadati</taxon>
        <taxon>Pseudomonadota</taxon>
        <taxon>Gammaproteobacteria</taxon>
        <taxon>Moraxellales</taxon>
        <taxon>Moraxellaceae</taxon>
        <taxon>Psychrobacter</taxon>
    </lineage>
</organism>
<accession>A0A0T6DSK9</accession>
<dbReference type="Proteomes" id="UP000051202">
    <property type="component" value="Unassembled WGS sequence"/>
</dbReference>
<gene>
    <name evidence="2" type="ORF">AS194_06175</name>
</gene>
<keyword evidence="3" id="KW-1185">Reference proteome</keyword>
<dbReference type="Pfam" id="PF13460">
    <property type="entry name" value="NAD_binding_10"/>
    <property type="match status" value="1"/>
</dbReference>
<dbReference type="SUPFAM" id="SSF51735">
    <property type="entry name" value="NAD(P)-binding Rossmann-fold domains"/>
    <property type="match status" value="1"/>
</dbReference>
<comment type="caution">
    <text evidence="2">The sequence shown here is derived from an EMBL/GenBank/DDBJ whole genome shotgun (WGS) entry which is preliminary data.</text>
</comment>
<protein>
    <submittedName>
        <fullName evidence="2">Epimerase</fullName>
    </submittedName>
</protein>
<dbReference type="InterPro" id="IPR016040">
    <property type="entry name" value="NAD(P)-bd_dom"/>
</dbReference>
<dbReference type="PANTHER" id="PTHR15020">
    <property type="entry name" value="FLAVIN REDUCTASE-RELATED"/>
    <property type="match status" value="1"/>
</dbReference>
<dbReference type="Gene3D" id="3.40.50.720">
    <property type="entry name" value="NAD(P)-binding Rossmann-like Domain"/>
    <property type="match status" value="1"/>
</dbReference>
<proteinExistence type="predicted"/>
<evidence type="ECO:0000313" key="3">
    <source>
        <dbReference type="Proteomes" id="UP000051202"/>
    </source>
</evidence>
<evidence type="ECO:0000259" key="1">
    <source>
        <dbReference type="Pfam" id="PF13460"/>
    </source>
</evidence>
<dbReference type="RefSeq" id="WP_058024238.1">
    <property type="nucleotide sequence ID" value="NZ_LNDJ01000053.1"/>
</dbReference>
<sequence length="213" mass="23347">MKILVVGASGRVGGELVKQLLADEHQVIGTTRQEKKLFDNDNYTQLDLDITASKESIEKQLDQDIDAVYFVAGSGGKDVLEVDLHGAVKTMQAAQDKGIKRYIMLSSVFSLETEKWDNNPNIADLKDYYISKHYADHWLVNNSSLDYTIVQPGTLKERDGTGKITINDTSSGENAIEDVATTLASVLTADNTIGKVFNLHNGDIDINEAIATV</sequence>
<dbReference type="InterPro" id="IPR036291">
    <property type="entry name" value="NAD(P)-bd_dom_sf"/>
</dbReference>